<dbReference type="STRING" id="1505725.GA0061074_1054"/>
<organism evidence="2 3">
    <name type="scientific">Weissella bombi</name>
    <dbReference type="NCBI Taxonomy" id="1505725"/>
    <lineage>
        <taxon>Bacteria</taxon>
        <taxon>Bacillati</taxon>
        <taxon>Bacillota</taxon>
        <taxon>Bacilli</taxon>
        <taxon>Lactobacillales</taxon>
        <taxon>Lactobacillaceae</taxon>
        <taxon>Weissella</taxon>
    </lineage>
</organism>
<dbReference type="Proteomes" id="UP000199268">
    <property type="component" value="Unassembled WGS sequence"/>
</dbReference>
<protein>
    <recommendedName>
        <fullName evidence="4">WxL domain surface cell wall-binding</fullName>
    </recommendedName>
</protein>
<sequence length="189" mass="20695">MLNQNYYLRSIWVVICVALCSWCIATSVYADDATTGTTTINVSSSLSPAEGIIIEQAPNLDFGNISSNKQHITGIGDSDYKIKDLANKTISFQVQVEISDFQALNNEEKLPVKNIWYHVETNADRSLQGLEKADIYHQPATVITSGNNNASIEESGNVSAEMVLDPRKVMLVKPDSYSATIQHTVVVGV</sequence>
<evidence type="ECO:0000313" key="3">
    <source>
        <dbReference type="Proteomes" id="UP000199268"/>
    </source>
</evidence>
<dbReference type="AlphaFoldDB" id="A0A1C4ACB5"/>
<feature type="signal peptide" evidence="1">
    <location>
        <begin position="1"/>
        <end position="30"/>
    </location>
</feature>
<accession>A0A1C4ACB5</accession>
<proteinExistence type="predicted"/>
<dbReference type="RefSeq" id="WP_092462257.1">
    <property type="nucleotide sequence ID" value="NZ_FMAO01000005.1"/>
</dbReference>
<evidence type="ECO:0008006" key="4">
    <source>
        <dbReference type="Google" id="ProtNLM"/>
    </source>
</evidence>
<keyword evidence="1" id="KW-0732">Signal</keyword>
<name>A0A1C4ACB5_9LACO</name>
<evidence type="ECO:0000256" key="1">
    <source>
        <dbReference type="SAM" id="SignalP"/>
    </source>
</evidence>
<keyword evidence="3" id="KW-1185">Reference proteome</keyword>
<gene>
    <name evidence="2" type="ORF">GA0061074_1054</name>
</gene>
<feature type="chain" id="PRO_5008688617" description="WxL domain surface cell wall-binding" evidence="1">
    <location>
        <begin position="31"/>
        <end position="189"/>
    </location>
</feature>
<evidence type="ECO:0000313" key="2">
    <source>
        <dbReference type="EMBL" id="SCB92233.1"/>
    </source>
</evidence>
<dbReference type="EMBL" id="FMAO01000005">
    <property type="protein sequence ID" value="SCB92233.1"/>
    <property type="molecule type" value="Genomic_DNA"/>
</dbReference>
<reference evidence="3" key="1">
    <citation type="submission" date="2016-08" db="EMBL/GenBank/DDBJ databases">
        <authorList>
            <person name="Varghese N."/>
            <person name="Submissions Spin"/>
        </authorList>
    </citation>
    <scope>NUCLEOTIDE SEQUENCE [LARGE SCALE GENOMIC DNA]</scope>
    <source>
        <strain evidence="3">R-53094</strain>
    </source>
</reference>